<evidence type="ECO:0000256" key="1">
    <source>
        <dbReference type="SAM" id="MobiDB-lite"/>
    </source>
</evidence>
<name>A0ABV0QIN0_9TELE</name>
<sequence>MYPTFHPLTTGDNHKPHSTHPPASTQISWLVRSLELCCSLVNPHTRISSMWLTTPSRPAVTSVTIIFWKCSGVLVKVVSTKWRNERGENGRQFKLEKMITSICRSSKALWFKLEKMITSICRSSKAFCWGTQLRLHLRECRVTTNEKIL</sequence>
<comment type="caution">
    <text evidence="2">The sequence shown here is derived from an EMBL/GenBank/DDBJ whole genome shotgun (WGS) entry which is preliminary data.</text>
</comment>
<organism evidence="2 3">
    <name type="scientific">Xenoophorus captivus</name>
    <dbReference type="NCBI Taxonomy" id="1517983"/>
    <lineage>
        <taxon>Eukaryota</taxon>
        <taxon>Metazoa</taxon>
        <taxon>Chordata</taxon>
        <taxon>Craniata</taxon>
        <taxon>Vertebrata</taxon>
        <taxon>Euteleostomi</taxon>
        <taxon>Actinopterygii</taxon>
        <taxon>Neopterygii</taxon>
        <taxon>Teleostei</taxon>
        <taxon>Neoteleostei</taxon>
        <taxon>Acanthomorphata</taxon>
        <taxon>Ovalentaria</taxon>
        <taxon>Atherinomorphae</taxon>
        <taxon>Cyprinodontiformes</taxon>
        <taxon>Goodeidae</taxon>
        <taxon>Xenoophorus</taxon>
    </lineage>
</organism>
<keyword evidence="3" id="KW-1185">Reference proteome</keyword>
<gene>
    <name evidence="2" type="ORF">XENOCAPTIV_009609</name>
</gene>
<proteinExistence type="predicted"/>
<evidence type="ECO:0000313" key="3">
    <source>
        <dbReference type="Proteomes" id="UP001434883"/>
    </source>
</evidence>
<dbReference type="EMBL" id="JAHRIN010010558">
    <property type="protein sequence ID" value="MEQ2195246.1"/>
    <property type="molecule type" value="Genomic_DNA"/>
</dbReference>
<accession>A0ABV0QIN0</accession>
<dbReference type="Proteomes" id="UP001434883">
    <property type="component" value="Unassembled WGS sequence"/>
</dbReference>
<protein>
    <submittedName>
        <fullName evidence="2">Uncharacterized protein</fullName>
    </submittedName>
</protein>
<feature type="region of interest" description="Disordered" evidence="1">
    <location>
        <begin position="1"/>
        <end position="21"/>
    </location>
</feature>
<reference evidence="2 3" key="1">
    <citation type="submission" date="2021-06" db="EMBL/GenBank/DDBJ databases">
        <authorList>
            <person name="Palmer J.M."/>
        </authorList>
    </citation>
    <scope>NUCLEOTIDE SEQUENCE [LARGE SCALE GENOMIC DNA]</scope>
    <source>
        <strain evidence="2 3">XC_2019</strain>
        <tissue evidence="2">Muscle</tissue>
    </source>
</reference>
<evidence type="ECO:0000313" key="2">
    <source>
        <dbReference type="EMBL" id="MEQ2195246.1"/>
    </source>
</evidence>